<evidence type="ECO:0000313" key="1">
    <source>
        <dbReference type="EMBL" id="QVL37029.1"/>
    </source>
</evidence>
<proteinExistence type="predicted"/>
<keyword evidence="2" id="KW-1185">Reference proteome</keyword>
<sequence length="165" mass="19281">MAELWRFGFDEWISRTVPGDVESVAARMREADRREVWASHELEPLEALRSSVGRTPKPRTIWKGDRPAAIFGVVPVSVVFRTGIVWLLGTELIEKHPVPFLRHTKEVMEALQEEYGLLFNWVHETNRLSRRWLRWCGYEERDVMTGMHGDRFIRYELRKGGATCA</sequence>
<gene>
    <name evidence="1" type="ORF">KIH16_04470</name>
</gene>
<evidence type="ECO:0000313" key="2">
    <source>
        <dbReference type="Proteomes" id="UP000682204"/>
    </source>
</evidence>
<accession>A0ACD1DYB9</accession>
<dbReference type="EMBL" id="CP074691">
    <property type="protein sequence ID" value="QVL37029.1"/>
    <property type="molecule type" value="Genomic_DNA"/>
</dbReference>
<name>A0ACD1DYB9_9BACT</name>
<reference evidence="1" key="1">
    <citation type="submission" date="2021-05" db="EMBL/GenBank/DDBJ databases">
        <title>An isolated secondary fermenter in methanogenic hydrocarbon-degrading communities.</title>
        <authorList>
            <person name="Liu Y.-F."/>
            <person name="Liu Z.-l."/>
        </authorList>
    </citation>
    <scope>NUCLEOTIDE SEQUENCE</scope>
    <source>
        <strain evidence="1">L-13</strain>
    </source>
</reference>
<protein>
    <submittedName>
        <fullName evidence="1">Uncharacterized protein</fullName>
    </submittedName>
</protein>
<dbReference type="Proteomes" id="UP000682204">
    <property type="component" value="Chromosome"/>
</dbReference>
<organism evidence="1 2">
    <name type="scientific">Aminirod propionatiphilus</name>
    <dbReference type="NCBI Taxonomy" id="3415223"/>
    <lineage>
        <taxon>Bacteria</taxon>
        <taxon>Thermotogati</taxon>
        <taxon>Synergistota</taxon>
        <taxon>Synergistia</taxon>
        <taxon>Synergistales</taxon>
        <taxon>Aminiphilaceae</taxon>
        <taxon>Aminirod</taxon>
    </lineage>
</organism>